<evidence type="ECO:0000313" key="1">
    <source>
        <dbReference type="EMBL" id="MCI48155.1"/>
    </source>
</evidence>
<keyword evidence="2" id="KW-1185">Reference proteome</keyword>
<feature type="non-terminal residue" evidence="1">
    <location>
        <position position="44"/>
    </location>
</feature>
<reference evidence="1 2" key="1">
    <citation type="journal article" date="2018" name="Front. Plant Sci.">
        <title>Red Clover (Trifolium pratense) and Zigzag Clover (T. medium) - A Picture of Genomic Similarities and Differences.</title>
        <authorList>
            <person name="Dluhosova J."/>
            <person name="Istvanek J."/>
            <person name="Nedelnik J."/>
            <person name="Repkova J."/>
        </authorList>
    </citation>
    <scope>NUCLEOTIDE SEQUENCE [LARGE SCALE GENOMIC DNA]</scope>
    <source>
        <strain evidence="2">cv. 10/8</strain>
        <tissue evidence="1">Leaf</tissue>
    </source>
</reference>
<accession>A0A392SJM8</accession>
<name>A0A392SJM8_9FABA</name>
<protein>
    <submittedName>
        <fullName evidence="1">Uncharacterized protein</fullName>
    </submittedName>
</protein>
<dbReference type="Proteomes" id="UP000265520">
    <property type="component" value="Unassembled WGS sequence"/>
</dbReference>
<comment type="caution">
    <text evidence="1">The sequence shown here is derived from an EMBL/GenBank/DDBJ whole genome shotgun (WGS) entry which is preliminary data.</text>
</comment>
<dbReference type="EMBL" id="LXQA010382387">
    <property type="protein sequence ID" value="MCI48155.1"/>
    <property type="molecule type" value="Genomic_DNA"/>
</dbReference>
<organism evidence="1 2">
    <name type="scientific">Trifolium medium</name>
    <dbReference type="NCBI Taxonomy" id="97028"/>
    <lineage>
        <taxon>Eukaryota</taxon>
        <taxon>Viridiplantae</taxon>
        <taxon>Streptophyta</taxon>
        <taxon>Embryophyta</taxon>
        <taxon>Tracheophyta</taxon>
        <taxon>Spermatophyta</taxon>
        <taxon>Magnoliopsida</taxon>
        <taxon>eudicotyledons</taxon>
        <taxon>Gunneridae</taxon>
        <taxon>Pentapetalae</taxon>
        <taxon>rosids</taxon>
        <taxon>fabids</taxon>
        <taxon>Fabales</taxon>
        <taxon>Fabaceae</taxon>
        <taxon>Papilionoideae</taxon>
        <taxon>50 kb inversion clade</taxon>
        <taxon>NPAAA clade</taxon>
        <taxon>Hologalegina</taxon>
        <taxon>IRL clade</taxon>
        <taxon>Trifolieae</taxon>
        <taxon>Trifolium</taxon>
    </lineage>
</organism>
<sequence length="44" mass="5088">MTLYNGGGLCPFFSTHRHTPPHCLAALPFRRLVIFAFRRLVIFI</sequence>
<proteinExistence type="predicted"/>
<evidence type="ECO:0000313" key="2">
    <source>
        <dbReference type="Proteomes" id="UP000265520"/>
    </source>
</evidence>
<dbReference type="AlphaFoldDB" id="A0A392SJM8"/>